<name>A0A931DEM4_9ACTN</name>
<sequence>MLERLDERFLGRTVADGGEALRPYVHALREGQALGERWYRRPVNVPWL</sequence>
<gene>
    <name evidence="1" type="ORF">IW256_001321</name>
</gene>
<organism evidence="1 2">
    <name type="scientific">Actinomadura viridis</name>
    <dbReference type="NCBI Taxonomy" id="58110"/>
    <lineage>
        <taxon>Bacteria</taxon>
        <taxon>Bacillati</taxon>
        <taxon>Actinomycetota</taxon>
        <taxon>Actinomycetes</taxon>
        <taxon>Streptosporangiales</taxon>
        <taxon>Thermomonosporaceae</taxon>
        <taxon>Actinomadura</taxon>
    </lineage>
</organism>
<reference evidence="1" key="1">
    <citation type="submission" date="2020-11" db="EMBL/GenBank/DDBJ databases">
        <title>Sequencing the genomes of 1000 actinobacteria strains.</title>
        <authorList>
            <person name="Klenk H.-P."/>
        </authorList>
    </citation>
    <scope>NUCLEOTIDE SEQUENCE</scope>
    <source>
        <strain evidence="1">DSM 43175</strain>
    </source>
</reference>
<comment type="caution">
    <text evidence="1">The sequence shown here is derived from an EMBL/GenBank/DDBJ whole genome shotgun (WGS) entry which is preliminary data.</text>
</comment>
<dbReference type="AlphaFoldDB" id="A0A931DEM4"/>
<evidence type="ECO:0000313" key="1">
    <source>
        <dbReference type="EMBL" id="MBG6087208.1"/>
    </source>
</evidence>
<dbReference type="EMBL" id="JADOUA010000001">
    <property type="protein sequence ID" value="MBG6087208.1"/>
    <property type="molecule type" value="Genomic_DNA"/>
</dbReference>
<protein>
    <submittedName>
        <fullName evidence="1">Uncharacterized protein</fullName>
    </submittedName>
</protein>
<dbReference type="Proteomes" id="UP000614047">
    <property type="component" value="Unassembled WGS sequence"/>
</dbReference>
<evidence type="ECO:0000313" key="2">
    <source>
        <dbReference type="Proteomes" id="UP000614047"/>
    </source>
</evidence>
<proteinExistence type="predicted"/>
<dbReference type="RefSeq" id="WP_197010104.1">
    <property type="nucleotide sequence ID" value="NZ_BAABES010000006.1"/>
</dbReference>
<keyword evidence="2" id="KW-1185">Reference proteome</keyword>
<accession>A0A931DEM4</accession>